<gene>
    <name evidence="8" type="ORF">B7P43_G15953</name>
</gene>
<dbReference type="EMBL" id="NEVH01003767">
    <property type="protein sequence ID" value="PNF39956.1"/>
    <property type="molecule type" value="Genomic_DNA"/>
</dbReference>
<comment type="caution">
    <text evidence="8">The sequence shown here is derived from an EMBL/GenBank/DDBJ whole genome shotgun (WGS) entry which is preliminary data.</text>
</comment>
<dbReference type="InParanoid" id="A0A2J7RGJ6"/>
<comment type="subcellular location">
    <subcellularLocation>
        <location evidence="1">Mitochondrion</location>
    </subcellularLocation>
</comment>
<keyword evidence="9" id="KW-1185">Reference proteome</keyword>
<dbReference type="Gene3D" id="3.90.180.10">
    <property type="entry name" value="Medium-chain alcohol dehydrogenases, catalytic domain"/>
    <property type="match status" value="1"/>
</dbReference>
<dbReference type="InterPro" id="IPR036291">
    <property type="entry name" value="NAD(P)-bd_dom_sf"/>
</dbReference>
<organism evidence="8 9">
    <name type="scientific">Cryptotermes secundus</name>
    <dbReference type="NCBI Taxonomy" id="105785"/>
    <lineage>
        <taxon>Eukaryota</taxon>
        <taxon>Metazoa</taxon>
        <taxon>Ecdysozoa</taxon>
        <taxon>Arthropoda</taxon>
        <taxon>Hexapoda</taxon>
        <taxon>Insecta</taxon>
        <taxon>Pterygota</taxon>
        <taxon>Neoptera</taxon>
        <taxon>Polyneoptera</taxon>
        <taxon>Dictyoptera</taxon>
        <taxon>Blattodea</taxon>
        <taxon>Blattoidea</taxon>
        <taxon>Termitoidae</taxon>
        <taxon>Kalotermitidae</taxon>
        <taxon>Cryptotermitinae</taxon>
        <taxon>Cryptotermes</taxon>
    </lineage>
</organism>
<evidence type="ECO:0000313" key="9">
    <source>
        <dbReference type="Proteomes" id="UP000235965"/>
    </source>
</evidence>
<keyword evidence="6" id="KW-1133">Transmembrane helix</keyword>
<dbReference type="Pfam" id="PF08240">
    <property type="entry name" value="ADH_N"/>
    <property type="match status" value="1"/>
</dbReference>
<evidence type="ECO:0000256" key="1">
    <source>
        <dbReference type="ARBA" id="ARBA00004173"/>
    </source>
</evidence>
<dbReference type="STRING" id="105785.A0A2J7RGJ6"/>
<dbReference type="Gene3D" id="3.40.50.720">
    <property type="entry name" value="NAD(P)-binding Rossmann-like Domain"/>
    <property type="match status" value="1"/>
</dbReference>
<evidence type="ECO:0000259" key="7">
    <source>
        <dbReference type="SMART" id="SM00829"/>
    </source>
</evidence>
<evidence type="ECO:0000256" key="5">
    <source>
        <dbReference type="ARBA" id="ARBA00023128"/>
    </source>
</evidence>
<keyword evidence="6" id="KW-0472">Membrane</keyword>
<dbReference type="InterPro" id="IPR013154">
    <property type="entry name" value="ADH-like_N"/>
</dbReference>
<dbReference type="InterPro" id="IPR050700">
    <property type="entry name" value="YIM1/Zinc_Alcohol_DH_Fams"/>
</dbReference>
<evidence type="ECO:0000313" key="8">
    <source>
        <dbReference type="EMBL" id="PNF39956.1"/>
    </source>
</evidence>
<dbReference type="InterPro" id="IPR037397">
    <property type="entry name" value="RTN4IP1"/>
</dbReference>
<keyword evidence="3" id="KW-0809">Transit peptide</keyword>
<feature type="transmembrane region" description="Helical" evidence="6">
    <location>
        <begin position="99"/>
        <end position="122"/>
    </location>
</feature>
<feature type="domain" description="Enoyl reductase (ER)" evidence="7">
    <location>
        <begin position="142"/>
        <end position="472"/>
    </location>
</feature>
<evidence type="ECO:0000256" key="3">
    <source>
        <dbReference type="ARBA" id="ARBA00022946"/>
    </source>
</evidence>
<dbReference type="SUPFAM" id="SSF50129">
    <property type="entry name" value="GroES-like"/>
    <property type="match status" value="1"/>
</dbReference>
<reference evidence="8 9" key="1">
    <citation type="submission" date="2017-12" db="EMBL/GenBank/DDBJ databases">
        <title>Hemimetabolous genomes reveal molecular basis of termite eusociality.</title>
        <authorList>
            <person name="Harrison M.C."/>
            <person name="Jongepier E."/>
            <person name="Robertson H.M."/>
            <person name="Arning N."/>
            <person name="Bitard-Feildel T."/>
            <person name="Chao H."/>
            <person name="Childers C.P."/>
            <person name="Dinh H."/>
            <person name="Doddapaneni H."/>
            <person name="Dugan S."/>
            <person name="Gowin J."/>
            <person name="Greiner C."/>
            <person name="Han Y."/>
            <person name="Hu H."/>
            <person name="Hughes D.S.T."/>
            <person name="Huylmans A.-K."/>
            <person name="Kemena C."/>
            <person name="Kremer L.P.M."/>
            <person name="Lee S.L."/>
            <person name="Lopez-Ezquerra A."/>
            <person name="Mallet L."/>
            <person name="Monroy-Kuhn J.M."/>
            <person name="Moser A."/>
            <person name="Murali S.C."/>
            <person name="Muzny D.M."/>
            <person name="Otani S."/>
            <person name="Piulachs M.-D."/>
            <person name="Poelchau M."/>
            <person name="Qu J."/>
            <person name="Schaub F."/>
            <person name="Wada-Katsumata A."/>
            <person name="Worley K.C."/>
            <person name="Xie Q."/>
            <person name="Ylla G."/>
            <person name="Poulsen M."/>
            <person name="Gibbs R.A."/>
            <person name="Schal C."/>
            <person name="Richards S."/>
            <person name="Belles X."/>
            <person name="Korb J."/>
            <person name="Bornberg-Bauer E."/>
        </authorList>
    </citation>
    <scope>NUCLEOTIDE SEQUENCE [LARGE SCALE GENOMIC DNA]</scope>
    <source>
        <tissue evidence="8">Whole body</tissue>
    </source>
</reference>
<keyword evidence="5" id="KW-0496">Mitochondrion</keyword>
<comment type="similarity">
    <text evidence="2">Belongs to the zinc-containing alcohol dehydrogenase family. Quinone oxidoreductase subfamily.</text>
</comment>
<keyword evidence="6" id="KW-0812">Transmembrane</keyword>
<dbReference type="PANTHER" id="PTHR11695">
    <property type="entry name" value="ALCOHOL DEHYDROGENASE RELATED"/>
    <property type="match status" value="1"/>
</dbReference>
<dbReference type="GO" id="GO:0016491">
    <property type="term" value="F:oxidoreductase activity"/>
    <property type="evidence" value="ECO:0007669"/>
    <property type="project" value="UniProtKB-KW"/>
</dbReference>
<proteinExistence type="inferred from homology"/>
<name>A0A2J7RGJ6_9NEOP</name>
<dbReference type="Proteomes" id="UP000235965">
    <property type="component" value="Unassembled WGS sequence"/>
</dbReference>
<dbReference type="InterPro" id="IPR011032">
    <property type="entry name" value="GroES-like_sf"/>
</dbReference>
<dbReference type="AlphaFoldDB" id="A0A2J7RGJ6"/>
<evidence type="ECO:0000256" key="4">
    <source>
        <dbReference type="ARBA" id="ARBA00023002"/>
    </source>
</evidence>
<dbReference type="OrthoDB" id="9930022at2759"/>
<dbReference type="SUPFAM" id="SSF51735">
    <property type="entry name" value="NAD(P)-binding Rossmann-fold domains"/>
    <property type="match status" value="1"/>
</dbReference>
<dbReference type="SMART" id="SM00829">
    <property type="entry name" value="PKS_ER"/>
    <property type="match status" value="1"/>
</dbReference>
<dbReference type="GO" id="GO:0005739">
    <property type="term" value="C:mitochondrion"/>
    <property type="evidence" value="ECO:0007669"/>
    <property type="project" value="UniProtKB-SubCell"/>
</dbReference>
<sequence length="495" mass="55082">MDEVLFHVTQSLEALQVHLHSGAQYGHHLLHNYSEQVHTYAVEIWSGPRCAQIQENIQHAWQWLLKCSQELRRISLDVLNLQQLYGQLMRFLGAEMSRTSMYFGLLGFVLGGVVGVAVGLSWQKKQPHVPQMKAVVCNSYRGSDALIVIEDVPVPVITVLDEVLVQVKAASVDLVDLKICSGYGRVLRKQLSRYNNNVVGEFPVVLGRDCAGIIVDIGQKVNKFEIGDEVWFAVPYWMPGTMAEYVVVKERHIARKPKGIGFEIATSIPYAGTVAWDALVNQAHLDSVKTCDKRILVHMGCSPVGCILIQLARLWGAHVTAVTTLRGTPVIQALGAHDVVVCEKADIQNQLASREGFDVIFNTEGSVAYQPCLKFCKPGGFVVSTETSELASDSYGFLFRSIYAFWIRIRCLIQDPFLWEAEKMGPAVLDQLAQLLEDGSLQPVVDKMFAPQDAELAFQHADSSEAIGKTIIRFRCPQLLKNTDTNKKLTDSTRI</sequence>
<evidence type="ECO:0000256" key="2">
    <source>
        <dbReference type="ARBA" id="ARBA00010371"/>
    </source>
</evidence>
<dbReference type="InterPro" id="IPR020843">
    <property type="entry name" value="ER"/>
</dbReference>
<accession>A0A2J7RGJ6</accession>
<evidence type="ECO:0000256" key="6">
    <source>
        <dbReference type="SAM" id="Phobius"/>
    </source>
</evidence>
<dbReference type="Pfam" id="PF13602">
    <property type="entry name" value="ADH_zinc_N_2"/>
    <property type="match status" value="1"/>
</dbReference>
<keyword evidence="4" id="KW-0560">Oxidoreductase</keyword>
<dbReference type="PANTHER" id="PTHR11695:SF645">
    <property type="entry name" value="RETICULON-4-INTERACTING PROTEIN 1, MITOCHONDRIAL-LIKE PROTEIN"/>
    <property type="match status" value="1"/>
</dbReference>
<dbReference type="CDD" id="cd08248">
    <property type="entry name" value="RTN4I1"/>
    <property type="match status" value="1"/>
</dbReference>
<protein>
    <submittedName>
        <fullName evidence="8">Reticulon-4-interacting protein 1-like protein, mitochondrial</fullName>
    </submittedName>
</protein>